<evidence type="ECO:0000313" key="1">
    <source>
        <dbReference type="EMBL" id="AQS56665.1"/>
    </source>
</evidence>
<evidence type="ECO:0000313" key="2">
    <source>
        <dbReference type="Proteomes" id="UP000188603"/>
    </source>
</evidence>
<dbReference type="RefSeq" id="WP_077720526.1">
    <property type="nucleotide sequence ID" value="NZ_CP019699.1"/>
</dbReference>
<dbReference type="KEGG" id="ntr:B0W44_13780"/>
<accession>A0A1U9K9C8</accession>
<keyword evidence="2" id="KW-1185">Reference proteome</keyword>
<proteinExistence type="predicted"/>
<dbReference type="AlphaFoldDB" id="A0A1U9K9C8"/>
<protein>
    <submittedName>
        <fullName evidence="1">Uncharacterized protein</fullName>
    </submittedName>
</protein>
<gene>
    <name evidence="1" type="ORF">B0W44_13780</name>
</gene>
<dbReference type="EMBL" id="CP019699">
    <property type="protein sequence ID" value="AQS56665.1"/>
    <property type="molecule type" value="Genomic_DNA"/>
</dbReference>
<reference evidence="1 2" key="1">
    <citation type="journal article" date="2015" name="Int. J. Syst. Evol. Microbiol.">
        <title>Novibacillus thermophilus gen. nov., sp. nov., a Gram-staining-negative and moderately thermophilic member of the family Thermoactinomycetaceae.</title>
        <authorList>
            <person name="Yang G."/>
            <person name="Chen J."/>
            <person name="Zhou S."/>
        </authorList>
    </citation>
    <scope>NUCLEOTIDE SEQUENCE [LARGE SCALE GENOMIC DNA]</scope>
    <source>
        <strain evidence="1 2">SG-1</strain>
    </source>
</reference>
<sequence>MFRSLANSFVFAVLIAVVLSFLPNVQLLHDGDVTVFQPDNPTALTEESLVDLLSLNKLEKFDYRHVEWIAAQSTLEVEFVTNGHPEKGYVGDEWYRFASNVFQSTTNVENLICHLYDSQGNLLAELEVDDRLSEREKSQGTRAEDYLEEHFHFRFQN</sequence>
<dbReference type="STRING" id="1471761.B0W44_13780"/>
<dbReference type="OrthoDB" id="2475447at2"/>
<dbReference type="Proteomes" id="UP000188603">
    <property type="component" value="Chromosome"/>
</dbReference>
<organism evidence="1 2">
    <name type="scientific">Novibacillus thermophilus</name>
    <dbReference type="NCBI Taxonomy" id="1471761"/>
    <lineage>
        <taxon>Bacteria</taxon>
        <taxon>Bacillati</taxon>
        <taxon>Bacillota</taxon>
        <taxon>Bacilli</taxon>
        <taxon>Bacillales</taxon>
        <taxon>Thermoactinomycetaceae</taxon>
        <taxon>Novibacillus</taxon>
    </lineage>
</organism>
<name>A0A1U9K9C8_9BACL</name>